<evidence type="ECO:0000259" key="3">
    <source>
        <dbReference type="Pfam" id="PF24436"/>
    </source>
</evidence>
<feature type="domain" description="Integrator complex subunit 7-like C-terminal" evidence="2">
    <location>
        <begin position="961"/>
        <end position="1131"/>
    </location>
</feature>
<dbReference type="Pfam" id="PF22966">
    <property type="entry name" value="INTS7_C_plants"/>
    <property type="match status" value="1"/>
</dbReference>
<dbReference type="InterPro" id="IPR056516">
    <property type="entry name" value="INTS7_N"/>
</dbReference>
<sequence length="1131" mass="127610">MEKIAAACALDWSIELEKSSRSKKPGRSLEGILQMGPRIQRWSREPAPTMAIYNMFGMIPGEDKLFANAILLRLADAFMSGDKDTRIAVVNVFLFELRSRDKKTSRKQYRGIFSKARMHNHAELLRRVKVVFDTGDIESRAFALVLFGCWADFAKDSAHLRYLILSTLVSSNVLEVKASLFAAGCFSELADDFATVVLQMLVNLVTSSDFSRGTRLAGLRVFSKMTSSFAVANEAYKTGLKLVSDFSDKELLVAILVSLTKLASKSTFLLSQQVDVLLEFLGPDKSLQLQSTVLRCLHILVGRGICHASVTVHAMKTLCRVAFETELPSSVQCQALQILCKILLGTMPDILVDNMHHLTHLLTNVQNSIQSPIKSKRLITICTLVDVSTKLSGRTEMRSNLDWSSLKRQIISVAVDQIIVLEKSLVASFPANTRLFKEIQCLLNVLLFLVAENPNLGDFVLDKIRFFIEHLVDKNGSIIAARQASLKLVAIVQNFSLTCIESLHEVDAISEHILDQLKLLVESVHNCSLFDCYTQIIYSILLQSHMFLGFMINPNRKTFNPGIILGNLPLNHLVKHVEVSLECAKKMLSQREYWPAFKSGRHAACQGAWIIAAFVFEQLITKVKSASCSYWLKLLTKFAQAERQIQLFVFQKQACGVVDLLEAKEFFNTCFWDKIGDTDVSSVGNVVSLTEMLHEAYNKLASSGEFWEYNIILEQSFCFQRWFLALRAKLLRVVADLSKLLDSSQLNQENASDYEQVETSVTANYNLQQVTQISLQLMSIAQELDLIAVSFIDMDRRSSKIISELAFGCSILAFTTGIALLTKNLSGNDNLATLGLETSNNYLKEMFIQSLIARLWLIDQEACSNLSLLLELSGLPKSCASLQPRSHIWNTGAVRDILQIFYYAISGIVHLQKEGKLLQYWENLPQVSKDHLQLLLNIITKWMRIPFRFPRFFFKVRPCTGSELFAFSEESRIPNELSVSPGFHLSLNLCLQLRNLTPDCLSRVSKLYCLLYSGVSLKESRATGETTGPMQPDYRTWETENRIQMNDKLFNYVVKNCKPDRDKDADTNNRVEVFVCFELYDKGQGFASCLLDVSHFPVGSYRIKWHSCCIDSQGSYWSLLPLNSQPIFTVQ</sequence>
<dbReference type="SUPFAM" id="SSF48371">
    <property type="entry name" value="ARM repeat"/>
    <property type="match status" value="1"/>
</dbReference>
<dbReference type="InterPro" id="IPR033060">
    <property type="entry name" value="INTS7"/>
</dbReference>
<dbReference type="AlphaFoldDB" id="A0AAV8SXA5"/>
<organism evidence="4 5">
    <name type="scientific">Erythroxylum novogranatense</name>
    <dbReference type="NCBI Taxonomy" id="1862640"/>
    <lineage>
        <taxon>Eukaryota</taxon>
        <taxon>Viridiplantae</taxon>
        <taxon>Streptophyta</taxon>
        <taxon>Embryophyta</taxon>
        <taxon>Tracheophyta</taxon>
        <taxon>Spermatophyta</taxon>
        <taxon>Magnoliopsida</taxon>
        <taxon>eudicotyledons</taxon>
        <taxon>Gunneridae</taxon>
        <taxon>Pentapetalae</taxon>
        <taxon>rosids</taxon>
        <taxon>fabids</taxon>
        <taxon>Malpighiales</taxon>
        <taxon>Erythroxylaceae</taxon>
        <taxon>Erythroxylum</taxon>
    </lineage>
</organism>
<feature type="domain" description="Integrator complex subunit 7 N-terminal" evidence="3">
    <location>
        <begin position="66"/>
        <end position="559"/>
    </location>
</feature>
<name>A0AAV8SXA5_9ROSI</name>
<keyword evidence="5" id="KW-1185">Reference proteome</keyword>
<dbReference type="PANTHER" id="PTHR13322:SF2">
    <property type="entry name" value="INTEGRATOR COMPLEX SUBUNIT 7"/>
    <property type="match status" value="1"/>
</dbReference>
<evidence type="ECO:0000313" key="4">
    <source>
        <dbReference type="EMBL" id="KAJ8758643.1"/>
    </source>
</evidence>
<dbReference type="InterPro" id="IPR016024">
    <property type="entry name" value="ARM-type_fold"/>
</dbReference>
<dbReference type="GO" id="GO:0034472">
    <property type="term" value="P:snRNA 3'-end processing"/>
    <property type="evidence" value="ECO:0007669"/>
    <property type="project" value="TreeGrafter"/>
</dbReference>
<accession>A0AAV8SXA5</accession>
<evidence type="ECO:0000259" key="2">
    <source>
        <dbReference type="Pfam" id="PF22966"/>
    </source>
</evidence>
<dbReference type="Proteomes" id="UP001159364">
    <property type="component" value="Linkage Group LG07"/>
</dbReference>
<dbReference type="PANTHER" id="PTHR13322">
    <property type="entry name" value="C1ORF73 PROTEIN"/>
    <property type="match status" value="1"/>
</dbReference>
<dbReference type="InterPro" id="IPR055195">
    <property type="entry name" value="INTS7_C_plant"/>
</dbReference>
<comment type="similarity">
    <text evidence="1">Belongs to the Integrator subunit 7 family.</text>
</comment>
<reference evidence="4 5" key="1">
    <citation type="submission" date="2021-09" db="EMBL/GenBank/DDBJ databases">
        <title>Genomic insights and catalytic innovation underlie evolution of tropane alkaloids biosynthesis.</title>
        <authorList>
            <person name="Wang Y.-J."/>
            <person name="Tian T."/>
            <person name="Huang J.-P."/>
            <person name="Huang S.-X."/>
        </authorList>
    </citation>
    <scope>NUCLEOTIDE SEQUENCE [LARGE SCALE GENOMIC DNA]</scope>
    <source>
        <strain evidence="4">KIB-2018</strain>
        <tissue evidence="4">Leaf</tissue>
    </source>
</reference>
<evidence type="ECO:0008006" key="6">
    <source>
        <dbReference type="Google" id="ProtNLM"/>
    </source>
</evidence>
<gene>
    <name evidence="4" type="ORF">K2173_000364</name>
</gene>
<comment type="caution">
    <text evidence="4">The sequence shown here is derived from an EMBL/GenBank/DDBJ whole genome shotgun (WGS) entry which is preliminary data.</text>
</comment>
<dbReference type="Pfam" id="PF24436">
    <property type="entry name" value="INTS7_N"/>
    <property type="match status" value="1"/>
</dbReference>
<dbReference type="EMBL" id="JAIWQS010000007">
    <property type="protein sequence ID" value="KAJ8758643.1"/>
    <property type="molecule type" value="Genomic_DNA"/>
</dbReference>
<dbReference type="GO" id="GO:0032039">
    <property type="term" value="C:integrator complex"/>
    <property type="evidence" value="ECO:0007669"/>
    <property type="project" value="InterPro"/>
</dbReference>
<proteinExistence type="inferred from homology"/>
<evidence type="ECO:0000313" key="5">
    <source>
        <dbReference type="Proteomes" id="UP001159364"/>
    </source>
</evidence>
<evidence type="ECO:0000256" key="1">
    <source>
        <dbReference type="ARBA" id="ARBA00008565"/>
    </source>
</evidence>
<protein>
    <recommendedName>
        <fullName evidence="6">ARM repeat superfamily protein</fullName>
    </recommendedName>
</protein>